<dbReference type="PANTHER" id="PTHR23124">
    <property type="entry name" value="C-TYPE LECTIN DOMAIN-CONTAINING PROTEIN-RELATED-RELATED"/>
    <property type="match status" value="1"/>
</dbReference>
<dbReference type="InterPro" id="IPR016187">
    <property type="entry name" value="CTDL_fold"/>
</dbReference>
<comment type="caution">
    <text evidence="3">The sequence shown here is derived from an EMBL/GenBank/DDBJ whole genome shotgun (WGS) entry which is preliminary data.</text>
</comment>
<sequence length="200" mass="22308">MLLINIMLMFQNFGQACIPTQQIETTTTTTSTTTTPIIYGCPDSTWTVIDRTDYSWCAYILNGPYLMRDYETECANIHANAVVWGIQDAAELQTVLTLIRAVQTVSPSNVCLGALRTSDCDMAYGLTPTCTTLTSYAWNDGNTDGTDGFIWAPGKPSNEFLYSGYPYTYMYMLILILVKCQILIVVGMETQGFVECYQFS</sequence>
<dbReference type="AlphaFoldDB" id="A0A9P1I703"/>
<evidence type="ECO:0000313" key="4">
    <source>
        <dbReference type="Proteomes" id="UP001152747"/>
    </source>
</evidence>
<feature type="signal peptide" evidence="2">
    <location>
        <begin position="1"/>
        <end position="16"/>
    </location>
</feature>
<evidence type="ECO:0008006" key="5">
    <source>
        <dbReference type="Google" id="ProtNLM"/>
    </source>
</evidence>
<keyword evidence="2" id="KW-0732">Signal</keyword>
<dbReference type="EMBL" id="CANHGI010000001">
    <property type="protein sequence ID" value="CAI5439487.1"/>
    <property type="molecule type" value="Genomic_DNA"/>
</dbReference>
<dbReference type="Proteomes" id="UP001152747">
    <property type="component" value="Unassembled WGS sequence"/>
</dbReference>
<feature type="chain" id="PRO_5040109249" description="C-type lectin domain-containing protein" evidence="2">
    <location>
        <begin position="17"/>
        <end position="200"/>
    </location>
</feature>
<evidence type="ECO:0000256" key="2">
    <source>
        <dbReference type="SAM" id="SignalP"/>
    </source>
</evidence>
<keyword evidence="4" id="KW-1185">Reference proteome</keyword>
<evidence type="ECO:0000256" key="1">
    <source>
        <dbReference type="SAM" id="Phobius"/>
    </source>
</evidence>
<gene>
    <name evidence="3" type="ORF">CAMP_LOCUS2124</name>
</gene>
<evidence type="ECO:0000313" key="3">
    <source>
        <dbReference type="EMBL" id="CAI5439487.1"/>
    </source>
</evidence>
<name>A0A9P1I703_9PELO</name>
<keyword evidence="1" id="KW-1133">Transmembrane helix</keyword>
<feature type="transmembrane region" description="Helical" evidence="1">
    <location>
        <begin position="169"/>
        <end position="188"/>
    </location>
</feature>
<keyword evidence="1" id="KW-0472">Membrane</keyword>
<reference evidence="3" key="1">
    <citation type="submission" date="2022-11" db="EMBL/GenBank/DDBJ databases">
        <authorList>
            <person name="Kikuchi T."/>
        </authorList>
    </citation>
    <scope>NUCLEOTIDE SEQUENCE</scope>
    <source>
        <strain evidence="3">PS1010</strain>
    </source>
</reference>
<dbReference type="PANTHER" id="PTHR23124:SF148">
    <property type="entry name" value="C-TYPE LECTIN DOMAIN-CONTAINING PROTEIN-RELATED"/>
    <property type="match status" value="1"/>
</dbReference>
<protein>
    <recommendedName>
        <fullName evidence="5">C-type lectin domain-containing protein</fullName>
    </recommendedName>
</protein>
<proteinExistence type="predicted"/>
<keyword evidence="1" id="KW-0812">Transmembrane</keyword>
<accession>A0A9P1I703</accession>
<dbReference type="SUPFAM" id="SSF56436">
    <property type="entry name" value="C-type lectin-like"/>
    <property type="match status" value="1"/>
</dbReference>
<organism evidence="3 4">
    <name type="scientific">Caenorhabditis angaria</name>
    <dbReference type="NCBI Taxonomy" id="860376"/>
    <lineage>
        <taxon>Eukaryota</taxon>
        <taxon>Metazoa</taxon>
        <taxon>Ecdysozoa</taxon>
        <taxon>Nematoda</taxon>
        <taxon>Chromadorea</taxon>
        <taxon>Rhabditida</taxon>
        <taxon>Rhabditina</taxon>
        <taxon>Rhabditomorpha</taxon>
        <taxon>Rhabditoidea</taxon>
        <taxon>Rhabditidae</taxon>
        <taxon>Peloderinae</taxon>
        <taxon>Caenorhabditis</taxon>
    </lineage>
</organism>